<organism evidence="6 7">
    <name type="scientific">Rahnella woolbedingensis</name>
    <dbReference type="NCBI Taxonomy" id="1510574"/>
    <lineage>
        <taxon>Bacteria</taxon>
        <taxon>Pseudomonadati</taxon>
        <taxon>Pseudomonadota</taxon>
        <taxon>Gammaproteobacteria</taxon>
        <taxon>Enterobacterales</taxon>
        <taxon>Yersiniaceae</taxon>
        <taxon>Rahnella</taxon>
    </lineage>
</organism>
<dbReference type="Gene3D" id="3.30.54.10">
    <property type="match status" value="1"/>
</dbReference>
<dbReference type="EMBL" id="RAHH01000026">
    <property type="protein sequence ID" value="RJT40134.1"/>
    <property type="molecule type" value="Genomic_DNA"/>
</dbReference>
<evidence type="ECO:0000256" key="4">
    <source>
        <dbReference type="HAMAP-Rule" id="MF_00483"/>
    </source>
</evidence>
<comment type="caution">
    <text evidence="6">The sequence shown here is derived from an EMBL/GenBank/DDBJ whole genome shotgun (WGS) entry which is preliminary data.</text>
</comment>
<dbReference type="InterPro" id="IPR036384">
    <property type="entry name" value="Tus_sf"/>
</dbReference>
<evidence type="ECO:0000256" key="3">
    <source>
        <dbReference type="ARBA" id="ARBA00023125"/>
    </source>
</evidence>
<protein>
    <recommendedName>
        <fullName evidence="4 5">DNA replication terminus site-binding protein</fullName>
        <shortName evidence="4">Ter-binding protein</shortName>
    </recommendedName>
</protein>
<comment type="function">
    <text evidence="4">Trans-acting protein required for termination of DNA replication. Binds to DNA replication terminator sequences (terA to terF) to prevent the passage of replication forks. The termination efficiency will be affected by the affinity of this protein for the terminator sequence.</text>
</comment>
<evidence type="ECO:0000256" key="2">
    <source>
        <dbReference type="ARBA" id="ARBA00022705"/>
    </source>
</evidence>
<keyword evidence="7" id="KW-1185">Reference proteome</keyword>
<accession>A0A419N4J2</accession>
<evidence type="ECO:0000313" key="6">
    <source>
        <dbReference type="EMBL" id="RJT40134.1"/>
    </source>
</evidence>
<gene>
    <name evidence="4" type="primary">tus</name>
    <name evidence="6" type="ORF">D6C13_19410</name>
</gene>
<dbReference type="Proteomes" id="UP000284908">
    <property type="component" value="Unassembled WGS sequence"/>
</dbReference>
<name>A0A419N4J2_9GAMM</name>
<dbReference type="Pfam" id="PF05472">
    <property type="entry name" value="Ter"/>
    <property type="match status" value="1"/>
</dbReference>
<dbReference type="SUPFAM" id="SSF56596">
    <property type="entry name" value="Replication terminator protein (Tus)"/>
    <property type="match status" value="1"/>
</dbReference>
<dbReference type="InterPro" id="IPR036381">
    <property type="entry name" value="Tus_dom1"/>
</dbReference>
<dbReference type="InterPro" id="IPR008865">
    <property type="entry name" value="DNA_replication_term_site-bd"/>
</dbReference>
<dbReference type="GO" id="GO:0005737">
    <property type="term" value="C:cytoplasm"/>
    <property type="evidence" value="ECO:0007669"/>
    <property type="project" value="UniProtKB-SubCell"/>
</dbReference>
<sequence>MADYDLIARMNGCFNELELALQDLGHFLSQLELLQARVFALPEVVKGEEHNPADKIIVTPHTGEAAQQLALQHFQRLFIHHNNENVSSKSAVRLPGVLCYAVDPAEHQSALLLIEEVNKLKAELEHIVTVESGLAREQRFEFVHTHLRGLITLNAYRCVTYLNDPDSVRFGWANKHIIKNVTRDEVLAQLEKSLNAGRAVSPYTREQWMENINREMSDVKRLPEHAALKFKRPVKVQPIARVWYRNSQKQVQHPCPLPLIALCLRSAMMQVPKLGELHDYDVTTIKHKYKPQSQPLSLLIKRLHLYTDYPL</sequence>
<evidence type="ECO:0000256" key="5">
    <source>
        <dbReference type="NCBIfam" id="TIGR02648"/>
    </source>
</evidence>
<evidence type="ECO:0000256" key="1">
    <source>
        <dbReference type="ARBA" id="ARBA00022490"/>
    </source>
</evidence>
<dbReference type="AlphaFoldDB" id="A0A419N4J2"/>
<evidence type="ECO:0000313" key="7">
    <source>
        <dbReference type="Proteomes" id="UP000284908"/>
    </source>
</evidence>
<keyword evidence="2 4" id="KW-0235">DNA replication</keyword>
<comment type="subcellular location">
    <subcellularLocation>
        <location evidence="4">Cytoplasm</location>
    </subcellularLocation>
</comment>
<dbReference type="GO" id="GO:0003677">
    <property type="term" value="F:DNA binding"/>
    <property type="evidence" value="ECO:0007669"/>
    <property type="project" value="UniProtKB-UniRule"/>
</dbReference>
<dbReference type="OrthoDB" id="6298545at2"/>
<reference evidence="6 7" key="1">
    <citation type="submission" date="2018-09" db="EMBL/GenBank/DDBJ databases">
        <authorList>
            <person name="Le Fleche-Mateos A."/>
        </authorList>
    </citation>
    <scope>NUCLEOTIDE SEQUENCE [LARGE SCALE GENOMIC DNA]</scope>
    <source>
        <strain evidence="6 7">DSM 27399</strain>
    </source>
</reference>
<dbReference type="Gene3D" id="3.50.14.10">
    <property type="entry name" value="Replication terminator Tus, domain 1 superfamily/Replication terminator Tus"/>
    <property type="match status" value="1"/>
</dbReference>
<comment type="similarity">
    <text evidence="4">Belongs to the Tus family.</text>
</comment>
<dbReference type="NCBIfam" id="TIGR02648">
    <property type="entry name" value="rep_term_tus"/>
    <property type="match status" value="1"/>
</dbReference>
<dbReference type="GO" id="GO:0006274">
    <property type="term" value="P:DNA replication termination"/>
    <property type="evidence" value="ECO:0007669"/>
    <property type="project" value="UniProtKB-UniRule"/>
</dbReference>
<keyword evidence="1 4" id="KW-0963">Cytoplasm</keyword>
<proteinExistence type="inferred from homology"/>
<keyword evidence="3 4" id="KW-0238">DNA-binding</keyword>
<dbReference type="RefSeq" id="WP_120134310.1">
    <property type="nucleotide sequence ID" value="NZ_RAHH01000026.1"/>
</dbReference>
<dbReference type="HAMAP" id="MF_00483">
    <property type="entry name" value="Rep_term_Tus"/>
    <property type="match status" value="1"/>
</dbReference>